<reference evidence="5 6" key="1">
    <citation type="journal article" date="1994" name="Int. J. Syst. Bacteriol.">
        <title>Phylogenetic positions of novel aerobic, bacteriochlorophyll a-containing bacteria and description of Roseococcus thiosulfatophilus gen. nov., sp. nov., Erythromicrobium ramosum gen. nov., sp. nov., and Erythrobacter litoralis sp. nov.</title>
        <authorList>
            <person name="Yurkov V."/>
            <person name="Stackebrandt E."/>
            <person name="Holmes A."/>
            <person name="Fuerst J.A."/>
            <person name="Hugenholtz P."/>
            <person name="Golecki J."/>
            <person name="Gad'on N."/>
            <person name="Gorlenko V.M."/>
            <person name="Kompantseva E.I."/>
            <person name="Drews G."/>
        </authorList>
    </citation>
    <scope>NUCLEOTIDE SEQUENCE [LARGE SCALE GENOMIC DNA]</scope>
    <source>
        <strain evidence="5 6">KR-99</strain>
    </source>
</reference>
<dbReference type="GO" id="GO:0005198">
    <property type="term" value="F:structural molecule activity"/>
    <property type="evidence" value="ECO:0007669"/>
    <property type="project" value="InterPro"/>
</dbReference>
<dbReference type="Pfam" id="PF00700">
    <property type="entry name" value="Flagellin_C"/>
    <property type="match status" value="1"/>
</dbReference>
<name>A0A7V8RD51_9SPHN</name>
<accession>A0A7V8RD51</accession>
<protein>
    <recommendedName>
        <fullName evidence="4">Flagellin C-terminal domain-containing protein</fullName>
    </recommendedName>
</protein>
<evidence type="ECO:0000256" key="3">
    <source>
        <dbReference type="ARBA" id="ARBA00023143"/>
    </source>
</evidence>
<keyword evidence="3" id="KW-0975">Bacterial flagellum</keyword>
<dbReference type="SUPFAM" id="SSF64518">
    <property type="entry name" value="Phase 1 flagellin"/>
    <property type="match status" value="1"/>
</dbReference>
<dbReference type="Gene3D" id="1.20.1330.10">
    <property type="entry name" value="f41 fragment of flagellin, N-terminal domain"/>
    <property type="match status" value="1"/>
</dbReference>
<dbReference type="Proteomes" id="UP000589292">
    <property type="component" value="Unassembled WGS sequence"/>
</dbReference>
<dbReference type="PANTHER" id="PTHR42792">
    <property type="entry name" value="FLAGELLIN"/>
    <property type="match status" value="1"/>
</dbReference>
<evidence type="ECO:0000259" key="4">
    <source>
        <dbReference type="Pfam" id="PF00700"/>
    </source>
</evidence>
<dbReference type="EMBL" id="VDES01000002">
    <property type="protein sequence ID" value="MBA1374292.1"/>
    <property type="molecule type" value="Genomic_DNA"/>
</dbReference>
<comment type="caution">
    <text evidence="5">The sequence shown here is derived from an EMBL/GenBank/DDBJ whole genome shotgun (WGS) entry which is preliminary data.</text>
</comment>
<dbReference type="PANTHER" id="PTHR42792:SF1">
    <property type="entry name" value="FLAGELLAR HOOK-ASSOCIATED PROTEIN 3"/>
    <property type="match status" value="1"/>
</dbReference>
<comment type="subcellular location">
    <subcellularLocation>
        <location evidence="1">Bacterial flagellum</location>
    </subcellularLocation>
</comment>
<comment type="similarity">
    <text evidence="2">Belongs to the bacterial flagellin family.</text>
</comment>
<organism evidence="5 6">
    <name type="scientific">Sphingomonas ursincola</name>
    <dbReference type="NCBI Taxonomy" id="56361"/>
    <lineage>
        <taxon>Bacteria</taxon>
        <taxon>Pseudomonadati</taxon>
        <taxon>Pseudomonadota</taxon>
        <taxon>Alphaproteobacteria</taxon>
        <taxon>Sphingomonadales</taxon>
        <taxon>Sphingomonadaceae</taxon>
        <taxon>Sphingomonas</taxon>
    </lineage>
</organism>
<evidence type="ECO:0000256" key="2">
    <source>
        <dbReference type="ARBA" id="ARBA00005709"/>
    </source>
</evidence>
<evidence type="ECO:0000256" key="1">
    <source>
        <dbReference type="ARBA" id="ARBA00004365"/>
    </source>
</evidence>
<dbReference type="InterPro" id="IPR046358">
    <property type="entry name" value="Flagellin_C"/>
</dbReference>
<feature type="domain" description="Flagellin C-terminal" evidence="4">
    <location>
        <begin position="205"/>
        <end position="288"/>
    </location>
</feature>
<dbReference type="GO" id="GO:0009288">
    <property type="term" value="C:bacterial-type flagellum"/>
    <property type="evidence" value="ECO:0007669"/>
    <property type="project" value="UniProtKB-SubCell"/>
</dbReference>
<proteinExistence type="inferred from homology"/>
<evidence type="ECO:0000313" key="6">
    <source>
        <dbReference type="Proteomes" id="UP000589292"/>
    </source>
</evidence>
<sequence>MVQSVNRYRAPQDVTRQVRLSQQIADQQALVSGESRIARPSNDPKAWLESSNISRFQSDEAAWVNNLGRADTRANQAEASLNTIVSGLIRTRELLLLANTGTISTADPEVLALEVEGINADFNDALGQRDNFGGQLFGNGPVIRIPMGDARFVVSAPNLDEVQANIDVDGGAGGATRSLEQIMTDTAAAIRDNTATGQAARNAQLTALDGAIDRMTQLLTRQGVVKNSIESAREELEQSKLSLASRKSELVDANVAEALTRIQTLLTNLQATQAVYAKVSQQSLLDFLR</sequence>
<gene>
    <name evidence="5" type="ORF">FG486_08070</name>
</gene>
<evidence type="ECO:0000313" key="5">
    <source>
        <dbReference type="EMBL" id="MBA1374292.1"/>
    </source>
</evidence>
<keyword evidence="6" id="KW-1185">Reference proteome</keyword>
<dbReference type="InterPro" id="IPR001492">
    <property type="entry name" value="Flagellin"/>
</dbReference>
<dbReference type="RefSeq" id="WP_066284488.1">
    <property type="nucleotide sequence ID" value="NZ_BAAAGB010000001.1"/>
</dbReference>
<dbReference type="AlphaFoldDB" id="A0A7V8RD51"/>